<protein>
    <submittedName>
        <fullName evidence="2">Uncharacterized protein</fullName>
    </submittedName>
</protein>
<dbReference type="EMBL" id="BMAW01130140">
    <property type="protein sequence ID" value="GFU33726.1"/>
    <property type="molecule type" value="Genomic_DNA"/>
</dbReference>
<feature type="compositionally biased region" description="Basic and acidic residues" evidence="1">
    <location>
        <begin position="11"/>
        <end position="20"/>
    </location>
</feature>
<evidence type="ECO:0000256" key="1">
    <source>
        <dbReference type="SAM" id="MobiDB-lite"/>
    </source>
</evidence>
<accession>A0A8X6QM70</accession>
<name>A0A8X6QM70_NEPPI</name>
<sequence>MARTNQAVWKKKSEQTDHIDSISFEQNLVDESENMERDDTEEDLNDQDSSKEIDKTQCPNQCKSLNYIPRLNKFSPCPEESDNPHLPPMNPGTKINVSEKESFQSFTKTAKQPRKENNFTLLISNPFDVLAIETDENQGIPSKQEKEGKILP</sequence>
<feature type="region of interest" description="Disordered" evidence="1">
    <location>
        <begin position="75"/>
        <end position="95"/>
    </location>
</feature>
<feature type="compositionally biased region" description="Acidic residues" evidence="1">
    <location>
        <begin position="28"/>
        <end position="46"/>
    </location>
</feature>
<evidence type="ECO:0000313" key="2">
    <source>
        <dbReference type="EMBL" id="GFU33726.1"/>
    </source>
</evidence>
<comment type="caution">
    <text evidence="2">The sequence shown here is derived from an EMBL/GenBank/DDBJ whole genome shotgun (WGS) entry which is preliminary data.</text>
</comment>
<dbReference type="AlphaFoldDB" id="A0A8X6QM70"/>
<keyword evidence="3" id="KW-1185">Reference proteome</keyword>
<evidence type="ECO:0000313" key="3">
    <source>
        <dbReference type="Proteomes" id="UP000887013"/>
    </source>
</evidence>
<feature type="region of interest" description="Disordered" evidence="1">
    <location>
        <begin position="1"/>
        <end position="57"/>
    </location>
</feature>
<proteinExistence type="predicted"/>
<organism evidence="2 3">
    <name type="scientific">Nephila pilipes</name>
    <name type="common">Giant wood spider</name>
    <name type="synonym">Nephila maculata</name>
    <dbReference type="NCBI Taxonomy" id="299642"/>
    <lineage>
        <taxon>Eukaryota</taxon>
        <taxon>Metazoa</taxon>
        <taxon>Ecdysozoa</taxon>
        <taxon>Arthropoda</taxon>
        <taxon>Chelicerata</taxon>
        <taxon>Arachnida</taxon>
        <taxon>Araneae</taxon>
        <taxon>Araneomorphae</taxon>
        <taxon>Entelegynae</taxon>
        <taxon>Araneoidea</taxon>
        <taxon>Nephilidae</taxon>
        <taxon>Nephila</taxon>
    </lineage>
</organism>
<gene>
    <name evidence="2" type="ORF">NPIL_14281</name>
</gene>
<dbReference type="Proteomes" id="UP000887013">
    <property type="component" value="Unassembled WGS sequence"/>
</dbReference>
<reference evidence="2" key="1">
    <citation type="submission" date="2020-08" db="EMBL/GenBank/DDBJ databases">
        <title>Multicomponent nature underlies the extraordinary mechanical properties of spider dragline silk.</title>
        <authorList>
            <person name="Kono N."/>
            <person name="Nakamura H."/>
            <person name="Mori M."/>
            <person name="Yoshida Y."/>
            <person name="Ohtoshi R."/>
            <person name="Malay A.D."/>
            <person name="Moran D.A.P."/>
            <person name="Tomita M."/>
            <person name="Numata K."/>
            <person name="Arakawa K."/>
        </authorList>
    </citation>
    <scope>NUCLEOTIDE SEQUENCE</scope>
</reference>